<dbReference type="EMBL" id="CAADFU010000065">
    <property type="protein sequence ID" value="VFK45977.1"/>
    <property type="molecule type" value="Genomic_DNA"/>
</dbReference>
<organism evidence="1">
    <name type="scientific">Candidatus Kentrum sp. SD</name>
    <dbReference type="NCBI Taxonomy" id="2126332"/>
    <lineage>
        <taxon>Bacteria</taxon>
        <taxon>Pseudomonadati</taxon>
        <taxon>Pseudomonadota</taxon>
        <taxon>Gammaproteobacteria</taxon>
        <taxon>Candidatus Kentrum</taxon>
    </lineage>
</organism>
<gene>
    <name evidence="2" type="ORF">BECKSD772E_GA0070983_106510</name>
    <name evidence="1" type="ORF">BECKSD772F_GA0070984_105810</name>
</gene>
<dbReference type="SUPFAM" id="SSF55874">
    <property type="entry name" value="ATPase domain of HSP90 chaperone/DNA topoisomerase II/histidine kinase"/>
    <property type="match status" value="1"/>
</dbReference>
<reference evidence="1" key="1">
    <citation type="submission" date="2019-02" db="EMBL/GenBank/DDBJ databases">
        <authorList>
            <person name="Gruber-Vodicka R. H."/>
            <person name="Seah K. B. B."/>
        </authorList>
    </citation>
    <scope>NUCLEOTIDE SEQUENCE</scope>
    <source>
        <strain evidence="2">BECK_S1320</strain>
        <strain evidence="1">BECK_S1321</strain>
    </source>
</reference>
<evidence type="ECO:0000313" key="1">
    <source>
        <dbReference type="EMBL" id="VFK40325.1"/>
    </source>
</evidence>
<dbReference type="Gene3D" id="3.30.565.10">
    <property type="entry name" value="Histidine kinase-like ATPase, C-terminal domain"/>
    <property type="match status" value="1"/>
</dbReference>
<dbReference type="GO" id="GO:0016301">
    <property type="term" value="F:kinase activity"/>
    <property type="evidence" value="ECO:0007669"/>
    <property type="project" value="UniProtKB-KW"/>
</dbReference>
<dbReference type="AlphaFoldDB" id="A0A450YFS7"/>
<dbReference type="EMBL" id="CAADFR010000058">
    <property type="protein sequence ID" value="VFK40325.1"/>
    <property type="molecule type" value="Genomic_DNA"/>
</dbReference>
<dbReference type="InterPro" id="IPR036890">
    <property type="entry name" value="HATPase_C_sf"/>
</dbReference>
<accession>A0A450YFS7</accession>
<name>A0A450YFS7_9GAMM</name>
<protein>
    <submittedName>
        <fullName evidence="1">Histidine kinase-, DNA gyrase B-, and HSP90-like ATPase</fullName>
    </submittedName>
</protein>
<proteinExistence type="predicted"/>
<keyword evidence="1" id="KW-0418">Kinase</keyword>
<sequence length="290" mass="32759">MRFELPAIQHGRSGFQALADLWAKTADLFFDDIEIDMGQTTWFDADMCAAFGAILYRLRENANAVRLANMPSGIERILSKNGFLSHYGRKKIPDRWGTTLPYQRFDAKDDRYFAAYIENELIRRGEMPNMSPGLLKRFRESIFEIFSNAVLHSRTELGIFSCGQFFPKRNRLDFSVADLGIGIRQNVKDNTGYEFSPEQAIIWATEEGHTTKQGLVPGGLGLKLLGEFIDLNGGSIRIVSDAGYWRRKGGKYNTELLPYPFPGTVVALEIDTTDTKSYRLSSEPNAANIF</sequence>
<evidence type="ECO:0000313" key="2">
    <source>
        <dbReference type="EMBL" id="VFK45977.1"/>
    </source>
</evidence>
<keyword evidence="1" id="KW-0808">Transferase</keyword>